<evidence type="ECO:0000313" key="2">
    <source>
        <dbReference type="Proteomes" id="UP000076761"/>
    </source>
</evidence>
<evidence type="ECO:0008006" key="3">
    <source>
        <dbReference type="Google" id="ProtNLM"/>
    </source>
</evidence>
<dbReference type="PANTHER" id="PTHR28037">
    <property type="entry name" value="ALCOHOL O-ACETYLTRANSFERASE 1-RELATED"/>
    <property type="match status" value="1"/>
</dbReference>
<sequence>MSKSSKHNVVRTAGLLERYHVTRVALGLDTCVVVTARYVWTGGESSLTSAVLYPALRNVIQSEGALCVRVAYSPSPFKKPRFFRLPSINLDKIVEYKDGPISLQDALEQETSHGFDFRSTEKPLWRLTILPNNTVIFSYYHGIGDGMSGRAFHLSLLQALQTSIPQVKDGASEVEPVVEIPPQILMTLPIEKCTKVSVSFKALLRQLNPVQPASGLTAWTGNPVVAAIPTTKRLKNYVRLLAFTPTEITALIVICRQNKCTLTGAFHAVSVRALSQVLSMPEFQKSGVTYDSVSVCIPMSLRSLTHVPETAVCDHVSSHIVTASLPASSISISDDVFWTEAAKVSDELRTQRRKALSTIAVIRFSPLVGGLSGYYKSKLGEKREYGLSIINLGAWSKAQAVEDPAPHWTVAEMAFTQEDTIVSEPLKINLVGGGDGGLTITVNWGQSTVDVAFAEAFVKKLEEGTRSLVKTAS</sequence>
<organism evidence="1 2">
    <name type="scientific">Neolentinus lepideus HHB14362 ss-1</name>
    <dbReference type="NCBI Taxonomy" id="1314782"/>
    <lineage>
        <taxon>Eukaryota</taxon>
        <taxon>Fungi</taxon>
        <taxon>Dikarya</taxon>
        <taxon>Basidiomycota</taxon>
        <taxon>Agaricomycotina</taxon>
        <taxon>Agaricomycetes</taxon>
        <taxon>Gloeophyllales</taxon>
        <taxon>Gloeophyllaceae</taxon>
        <taxon>Neolentinus</taxon>
    </lineage>
</organism>
<protein>
    <recommendedName>
        <fullName evidence="3">Alcohol acetyltransferase</fullName>
    </recommendedName>
</protein>
<dbReference type="InParanoid" id="A0A165SJW2"/>
<reference evidence="1 2" key="1">
    <citation type="journal article" date="2016" name="Mol. Biol. Evol.">
        <title>Comparative Genomics of Early-Diverging Mushroom-Forming Fungi Provides Insights into the Origins of Lignocellulose Decay Capabilities.</title>
        <authorList>
            <person name="Nagy L.G."/>
            <person name="Riley R."/>
            <person name="Tritt A."/>
            <person name="Adam C."/>
            <person name="Daum C."/>
            <person name="Floudas D."/>
            <person name="Sun H."/>
            <person name="Yadav J.S."/>
            <person name="Pangilinan J."/>
            <person name="Larsson K.H."/>
            <person name="Matsuura K."/>
            <person name="Barry K."/>
            <person name="Labutti K."/>
            <person name="Kuo R."/>
            <person name="Ohm R.A."/>
            <person name="Bhattacharya S.S."/>
            <person name="Shirouzu T."/>
            <person name="Yoshinaga Y."/>
            <person name="Martin F.M."/>
            <person name="Grigoriev I.V."/>
            <person name="Hibbett D.S."/>
        </authorList>
    </citation>
    <scope>NUCLEOTIDE SEQUENCE [LARGE SCALE GENOMIC DNA]</scope>
    <source>
        <strain evidence="1 2">HHB14362 ss-1</strain>
    </source>
</reference>
<dbReference type="PANTHER" id="PTHR28037:SF1">
    <property type="entry name" value="ALCOHOL O-ACETYLTRANSFERASE 1-RELATED"/>
    <property type="match status" value="1"/>
</dbReference>
<keyword evidence="2" id="KW-1185">Reference proteome</keyword>
<dbReference type="InterPro" id="IPR052058">
    <property type="entry name" value="Alcohol_O-acetyltransferase"/>
</dbReference>
<accession>A0A165SJW2</accession>
<dbReference type="STRING" id="1314782.A0A165SJW2"/>
<gene>
    <name evidence="1" type="ORF">NEOLEDRAFT_1242018</name>
</gene>
<dbReference type="FunCoup" id="A0A165SJW2">
    <property type="interactions" value="1"/>
</dbReference>
<dbReference type="Pfam" id="PF07247">
    <property type="entry name" value="AATase"/>
    <property type="match status" value="1"/>
</dbReference>
<dbReference type="Proteomes" id="UP000076761">
    <property type="component" value="Unassembled WGS sequence"/>
</dbReference>
<proteinExistence type="predicted"/>
<dbReference type="SUPFAM" id="SSF52777">
    <property type="entry name" value="CoA-dependent acyltransferases"/>
    <property type="match status" value="1"/>
</dbReference>
<dbReference type="AlphaFoldDB" id="A0A165SJW2"/>
<dbReference type="InterPro" id="IPR010828">
    <property type="entry name" value="Atf2/Sli1-like"/>
</dbReference>
<dbReference type="GO" id="GO:0008080">
    <property type="term" value="F:N-acetyltransferase activity"/>
    <property type="evidence" value="ECO:0007669"/>
    <property type="project" value="TreeGrafter"/>
</dbReference>
<dbReference type="EMBL" id="KV425573">
    <property type="protein sequence ID" value="KZT25274.1"/>
    <property type="molecule type" value="Genomic_DNA"/>
</dbReference>
<dbReference type="OrthoDB" id="2150604at2759"/>
<evidence type="ECO:0000313" key="1">
    <source>
        <dbReference type="EMBL" id="KZT25274.1"/>
    </source>
</evidence>
<name>A0A165SJW2_9AGAM</name>